<evidence type="ECO:0008006" key="3">
    <source>
        <dbReference type="Google" id="ProtNLM"/>
    </source>
</evidence>
<evidence type="ECO:0000313" key="1">
    <source>
        <dbReference type="EMBL" id="GGN38517.1"/>
    </source>
</evidence>
<protein>
    <recommendedName>
        <fullName evidence="3">SCP-like extracellular</fullName>
    </recommendedName>
</protein>
<proteinExistence type="predicted"/>
<dbReference type="CDD" id="cd05379">
    <property type="entry name" value="CAP_bacterial"/>
    <property type="match status" value="1"/>
</dbReference>
<reference evidence="2" key="1">
    <citation type="journal article" date="2019" name="Int. J. Syst. Evol. Microbiol.">
        <title>The Global Catalogue of Microorganisms (GCM) 10K type strain sequencing project: providing services to taxonomists for standard genome sequencing and annotation.</title>
        <authorList>
            <consortium name="The Broad Institute Genomics Platform"/>
            <consortium name="The Broad Institute Genome Sequencing Center for Infectious Disease"/>
            <person name="Wu L."/>
            <person name="Ma J."/>
        </authorList>
    </citation>
    <scope>NUCLEOTIDE SEQUENCE [LARGE SCALE GENOMIC DNA]</scope>
    <source>
        <strain evidence="2">JCM 16918</strain>
    </source>
</reference>
<dbReference type="SUPFAM" id="SSF55797">
    <property type="entry name" value="PR-1-like"/>
    <property type="match status" value="1"/>
</dbReference>
<name>A0ABQ2J4X8_9DEIO</name>
<organism evidence="1 2">
    <name type="scientific">Deinococcus daejeonensis</name>
    <dbReference type="NCBI Taxonomy" id="1007098"/>
    <lineage>
        <taxon>Bacteria</taxon>
        <taxon>Thermotogati</taxon>
        <taxon>Deinococcota</taxon>
        <taxon>Deinococci</taxon>
        <taxon>Deinococcales</taxon>
        <taxon>Deinococcaceae</taxon>
        <taxon>Deinococcus</taxon>
    </lineage>
</organism>
<dbReference type="InterPro" id="IPR035940">
    <property type="entry name" value="CAP_sf"/>
</dbReference>
<gene>
    <name evidence="1" type="ORF">GCM10010842_21450</name>
</gene>
<accession>A0ABQ2J4X8</accession>
<evidence type="ECO:0000313" key="2">
    <source>
        <dbReference type="Proteomes" id="UP000645517"/>
    </source>
</evidence>
<comment type="caution">
    <text evidence="1">The sequence shown here is derived from an EMBL/GenBank/DDBJ whole genome shotgun (WGS) entry which is preliminary data.</text>
</comment>
<keyword evidence="2" id="KW-1185">Reference proteome</keyword>
<dbReference type="Gene3D" id="3.40.33.10">
    <property type="entry name" value="CAP"/>
    <property type="match status" value="1"/>
</dbReference>
<dbReference type="EMBL" id="BMOR01000008">
    <property type="protein sequence ID" value="GGN38517.1"/>
    <property type="molecule type" value="Genomic_DNA"/>
</dbReference>
<sequence>MLGAVVGALVLVGCGGGGTPPEENQVRVQVVDGNYGVTFEYLTVPTFTPLRTALAEFPQSVAEGAMLAAINAERARGGVCPTGSFPAARPLQFEAHLHRAATLYGRELVTAGKMELPHRSRVDNRVPSQRMVDAGYRPVPPSRVQWVFGESLAAGTDLTSPAEVIAAWKDSPSHCRALFENIGNGAVARVDGAAGTYWVLNIAGWENE</sequence>
<dbReference type="Proteomes" id="UP000645517">
    <property type="component" value="Unassembled WGS sequence"/>
</dbReference>